<proteinExistence type="predicted"/>
<organism evidence="3 4">
    <name type="scientific">Amanita thiersii Skay4041</name>
    <dbReference type="NCBI Taxonomy" id="703135"/>
    <lineage>
        <taxon>Eukaryota</taxon>
        <taxon>Fungi</taxon>
        <taxon>Dikarya</taxon>
        <taxon>Basidiomycota</taxon>
        <taxon>Agaricomycotina</taxon>
        <taxon>Agaricomycetes</taxon>
        <taxon>Agaricomycetidae</taxon>
        <taxon>Agaricales</taxon>
        <taxon>Pluteineae</taxon>
        <taxon>Amanitaceae</taxon>
        <taxon>Amanita</taxon>
    </lineage>
</organism>
<reference evidence="3 4" key="1">
    <citation type="submission" date="2014-02" db="EMBL/GenBank/DDBJ databases">
        <title>Transposable element dynamics among asymbiotic and ectomycorrhizal Amanita fungi.</title>
        <authorList>
            <consortium name="DOE Joint Genome Institute"/>
            <person name="Hess J."/>
            <person name="Skrede I."/>
            <person name="Wolfe B."/>
            <person name="LaButti K."/>
            <person name="Ohm R.A."/>
            <person name="Grigoriev I.V."/>
            <person name="Pringle A."/>
        </authorList>
    </citation>
    <scope>NUCLEOTIDE SEQUENCE [LARGE SCALE GENOMIC DNA]</scope>
    <source>
        <strain evidence="3 4">SKay4041</strain>
    </source>
</reference>
<keyword evidence="4" id="KW-1185">Reference proteome</keyword>
<evidence type="ECO:0000313" key="4">
    <source>
        <dbReference type="Proteomes" id="UP000242287"/>
    </source>
</evidence>
<protein>
    <recommendedName>
        <fullName evidence="2">DUF7704 domain-containing protein</fullName>
    </recommendedName>
</protein>
<dbReference type="AlphaFoldDB" id="A0A2A9NY06"/>
<feature type="domain" description="DUF7704" evidence="2">
    <location>
        <begin position="5"/>
        <end position="155"/>
    </location>
</feature>
<dbReference type="OrthoDB" id="2937326at2759"/>
<keyword evidence="1" id="KW-0812">Transmembrane</keyword>
<evidence type="ECO:0000313" key="3">
    <source>
        <dbReference type="EMBL" id="PFH52780.1"/>
    </source>
</evidence>
<sequence length="169" mass="19075">MHPGSALPDFYYFCFAIYEPFLTVLGFIGTCFDPKTTHDAQAPWTSHSPPPLELPKATLVTMVQLAHVCALVGVINFFVLSAARKHLHSNLALQEKIVSALLTPLLIGDILHIYVTLWALGDEKWRIRDWSPMLWSTVILGLTLLIPRAAWHLGIGRYVHKWHKVSEPK</sequence>
<dbReference type="Proteomes" id="UP000242287">
    <property type="component" value="Unassembled WGS sequence"/>
</dbReference>
<accession>A0A2A9NY06</accession>
<dbReference type="STRING" id="703135.A0A2A9NY06"/>
<evidence type="ECO:0000259" key="2">
    <source>
        <dbReference type="Pfam" id="PF24803"/>
    </source>
</evidence>
<gene>
    <name evidence="3" type="ORF">AMATHDRAFT_1825</name>
</gene>
<feature type="transmembrane region" description="Helical" evidence="1">
    <location>
        <begin position="133"/>
        <end position="151"/>
    </location>
</feature>
<dbReference type="PANTHER" id="PTHR37019:SF2">
    <property type="entry name" value="EXPERA DOMAIN-CONTAINING PROTEIN"/>
    <property type="match status" value="1"/>
</dbReference>
<dbReference type="PANTHER" id="PTHR37019">
    <property type="entry name" value="CHROMOSOME 1, WHOLE GENOME SHOTGUN SEQUENCE"/>
    <property type="match status" value="1"/>
</dbReference>
<dbReference type="Pfam" id="PF24803">
    <property type="entry name" value="DUF7704"/>
    <property type="match status" value="1"/>
</dbReference>
<keyword evidence="1" id="KW-1133">Transmembrane helix</keyword>
<feature type="transmembrane region" description="Helical" evidence="1">
    <location>
        <begin position="59"/>
        <end position="80"/>
    </location>
</feature>
<dbReference type="InterPro" id="IPR056121">
    <property type="entry name" value="DUF7704"/>
</dbReference>
<keyword evidence="1" id="KW-0472">Membrane</keyword>
<feature type="transmembrane region" description="Helical" evidence="1">
    <location>
        <begin position="101"/>
        <end position="121"/>
    </location>
</feature>
<dbReference type="EMBL" id="KZ301977">
    <property type="protein sequence ID" value="PFH52780.1"/>
    <property type="molecule type" value="Genomic_DNA"/>
</dbReference>
<name>A0A2A9NY06_9AGAR</name>
<evidence type="ECO:0000256" key="1">
    <source>
        <dbReference type="SAM" id="Phobius"/>
    </source>
</evidence>